<accession>A0A5N6RGA4</accession>
<organism evidence="1 2">
    <name type="scientific">Carpinus fangiana</name>
    <dbReference type="NCBI Taxonomy" id="176857"/>
    <lineage>
        <taxon>Eukaryota</taxon>
        <taxon>Viridiplantae</taxon>
        <taxon>Streptophyta</taxon>
        <taxon>Embryophyta</taxon>
        <taxon>Tracheophyta</taxon>
        <taxon>Spermatophyta</taxon>
        <taxon>Magnoliopsida</taxon>
        <taxon>eudicotyledons</taxon>
        <taxon>Gunneridae</taxon>
        <taxon>Pentapetalae</taxon>
        <taxon>rosids</taxon>
        <taxon>fabids</taxon>
        <taxon>Fagales</taxon>
        <taxon>Betulaceae</taxon>
        <taxon>Carpinus</taxon>
    </lineage>
</organism>
<proteinExistence type="predicted"/>
<dbReference type="GO" id="GO:0009738">
    <property type="term" value="P:abscisic acid-activated signaling pathway"/>
    <property type="evidence" value="ECO:0007669"/>
    <property type="project" value="InterPro"/>
</dbReference>
<dbReference type="InterPro" id="IPR050279">
    <property type="entry name" value="Plant_def-hormone_signal"/>
</dbReference>
<dbReference type="GO" id="GO:0005737">
    <property type="term" value="C:cytoplasm"/>
    <property type="evidence" value="ECO:0007669"/>
    <property type="project" value="TreeGrafter"/>
</dbReference>
<dbReference type="GO" id="GO:0010427">
    <property type="term" value="F:abscisic acid binding"/>
    <property type="evidence" value="ECO:0007669"/>
    <property type="project" value="InterPro"/>
</dbReference>
<dbReference type="AlphaFoldDB" id="A0A5N6RGA4"/>
<dbReference type="GO" id="GO:0004864">
    <property type="term" value="F:protein phosphatase inhibitor activity"/>
    <property type="evidence" value="ECO:0007669"/>
    <property type="project" value="InterPro"/>
</dbReference>
<evidence type="ECO:0008006" key="3">
    <source>
        <dbReference type="Google" id="ProtNLM"/>
    </source>
</evidence>
<dbReference type="PANTHER" id="PTHR31213:SF17">
    <property type="entry name" value="MAJOR ALLERGEN PRU AR 1-LIKE"/>
    <property type="match status" value="1"/>
</dbReference>
<dbReference type="PRINTS" id="PR00634">
    <property type="entry name" value="BETALLERGEN"/>
</dbReference>
<dbReference type="PANTHER" id="PTHR31213">
    <property type="entry name" value="OS08G0374000 PROTEIN-RELATED"/>
    <property type="match status" value="1"/>
</dbReference>
<gene>
    <name evidence="1" type="ORF">FH972_015484</name>
</gene>
<dbReference type="Proteomes" id="UP000327013">
    <property type="component" value="Chromosome 6"/>
</dbReference>
<dbReference type="SUPFAM" id="SSF55961">
    <property type="entry name" value="Bet v1-like"/>
    <property type="match status" value="1"/>
</dbReference>
<name>A0A5N6RGA4_9ROSI</name>
<dbReference type="OrthoDB" id="1879545at2759"/>
<dbReference type="GO" id="GO:0038023">
    <property type="term" value="F:signaling receptor activity"/>
    <property type="evidence" value="ECO:0007669"/>
    <property type="project" value="InterPro"/>
</dbReference>
<reference evidence="1 2" key="1">
    <citation type="submission" date="2019-06" db="EMBL/GenBank/DDBJ databases">
        <title>A chromosomal-level reference genome of Carpinus fangiana (Coryloideae, Betulaceae).</title>
        <authorList>
            <person name="Yang X."/>
            <person name="Wang Z."/>
            <person name="Zhang L."/>
            <person name="Hao G."/>
            <person name="Liu J."/>
            <person name="Yang Y."/>
        </authorList>
    </citation>
    <scope>NUCLEOTIDE SEQUENCE [LARGE SCALE GENOMIC DNA]</scope>
    <source>
        <strain evidence="1">Cfa_2016G</strain>
        <tissue evidence="1">Leaf</tissue>
    </source>
</reference>
<keyword evidence="2" id="KW-1185">Reference proteome</keyword>
<dbReference type="InterPro" id="IPR023393">
    <property type="entry name" value="START-like_dom_sf"/>
</dbReference>
<dbReference type="GO" id="GO:0005634">
    <property type="term" value="C:nucleus"/>
    <property type="evidence" value="ECO:0007669"/>
    <property type="project" value="TreeGrafter"/>
</dbReference>
<protein>
    <recommendedName>
        <fullName evidence="3">Bet v I/Major latex protein domain-containing protein</fullName>
    </recommendedName>
</protein>
<sequence>MGVHTLSDEFSSPVPAPKLFKALILDADNLLPKLMPQAIKSIDAFESSPDGGTKCTSLNQMYHPKPGAQINEEEIKAGKEKGMAVYRAVEACLLANPEAYA</sequence>
<dbReference type="InterPro" id="IPR024949">
    <property type="entry name" value="Bet_v_I_allergen"/>
</dbReference>
<dbReference type="Gene3D" id="3.30.530.20">
    <property type="match status" value="2"/>
</dbReference>
<evidence type="ECO:0000313" key="1">
    <source>
        <dbReference type="EMBL" id="KAE8076860.1"/>
    </source>
</evidence>
<evidence type="ECO:0000313" key="2">
    <source>
        <dbReference type="Proteomes" id="UP000327013"/>
    </source>
</evidence>
<dbReference type="EMBL" id="CM017326">
    <property type="protein sequence ID" value="KAE8076860.1"/>
    <property type="molecule type" value="Genomic_DNA"/>
</dbReference>